<dbReference type="OrthoDB" id="10253954at2759"/>
<organism evidence="17 18">
    <name type="scientific">Clytia hemisphaerica</name>
    <dbReference type="NCBI Taxonomy" id="252671"/>
    <lineage>
        <taxon>Eukaryota</taxon>
        <taxon>Metazoa</taxon>
        <taxon>Cnidaria</taxon>
        <taxon>Hydrozoa</taxon>
        <taxon>Hydroidolina</taxon>
        <taxon>Leptothecata</taxon>
        <taxon>Obeliida</taxon>
        <taxon>Clytiidae</taxon>
        <taxon>Clytia</taxon>
    </lineage>
</organism>
<dbReference type="EC" id="3.1.3.48" evidence="2"/>
<keyword evidence="6" id="KW-0904">Protein phosphatase</keyword>
<dbReference type="InterPro" id="IPR007110">
    <property type="entry name" value="Ig-like_dom"/>
</dbReference>
<evidence type="ECO:0000256" key="9">
    <source>
        <dbReference type="ARBA" id="ARBA00023180"/>
    </source>
</evidence>
<evidence type="ECO:0000256" key="12">
    <source>
        <dbReference type="SAM" id="SignalP"/>
    </source>
</evidence>
<feature type="domain" description="Ig-like" evidence="15">
    <location>
        <begin position="726"/>
        <end position="809"/>
    </location>
</feature>
<dbReference type="InterPro" id="IPR000387">
    <property type="entry name" value="Tyr_Pase_dom"/>
</dbReference>
<feature type="domain" description="Fibronectin type-III" evidence="16">
    <location>
        <begin position="1006"/>
        <end position="1105"/>
    </location>
</feature>
<dbReference type="InterPro" id="IPR000242">
    <property type="entry name" value="PTP_cat"/>
</dbReference>
<dbReference type="InterPro" id="IPR003599">
    <property type="entry name" value="Ig_sub"/>
</dbReference>
<dbReference type="CDD" id="cd00063">
    <property type="entry name" value="FN3"/>
    <property type="match status" value="3"/>
</dbReference>
<accession>A0A7M5V185</accession>
<feature type="domain" description="Tyrosine-protein phosphatase" evidence="13">
    <location>
        <begin position="1716"/>
        <end position="1974"/>
    </location>
</feature>
<evidence type="ECO:0000256" key="8">
    <source>
        <dbReference type="ARBA" id="ARBA00023136"/>
    </source>
</evidence>
<dbReference type="SMART" id="SM00408">
    <property type="entry name" value="IGc2"/>
    <property type="match status" value="8"/>
</dbReference>
<dbReference type="InterPro" id="IPR013270">
    <property type="entry name" value="CD47_Vset"/>
</dbReference>
<dbReference type="FunFam" id="3.90.190.10:FF:000009">
    <property type="entry name" value="Receptor-type tyrosine-protein phosphatase beta"/>
    <property type="match status" value="1"/>
</dbReference>
<feature type="chain" id="PRO_5029832114" description="protein-tyrosine-phosphatase" evidence="12">
    <location>
        <begin position="19"/>
        <end position="1985"/>
    </location>
</feature>
<evidence type="ECO:0000256" key="6">
    <source>
        <dbReference type="ARBA" id="ARBA00022912"/>
    </source>
</evidence>
<dbReference type="SMART" id="SM00060">
    <property type="entry name" value="FN3"/>
    <property type="match status" value="3"/>
</dbReference>
<dbReference type="InterPro" id="IPR029021">
    <property type="entry name" value="Prot-tyrosine_phosphatase-like"/>
</dbReference>
<dbReference type="SMART" id="SM00404">
    <property type="entry name" value="PTPc_motif"/>
    <property type="match status" value="2"/>
</dbReference>
<dbReference type="PROSITE" id="PS50055">
    <property type="entry name" value="TYR_PHOSPHATASE_PTP"/>
    <property type="match status" value="2"/>
</dbReference>
<dbReference type="SMART" id="SM00409">
    <property type="entry name" value="IG"/>
    <property type="match status" value="9"/>
</dbReference>
<name>A0A7M5V185_9CNID</name>
<dbReference type="InterPro" id="IPR003598">
    <property type="entry name" value="Ig_sub2"/>
</dbReference>
<evidence type="ECO:0000259" key="15">
    <source>
        <dbReference type="PROSITE" id="PS50835"/>
    </source>
</evidence>
<dbReference type="InterPro" id="IPR050713">
    <property type="entry name" value="RTP_Phos/Ushers"/>
</dbReference>
<feature type="domain" description="Tyrosine-protein phosphatase" evidence="13">
    <location>
        <begin position="1428"/>
        <end position="1684"/>
    </location>
</feature>
<dbReference type="Gene3D" id="2.60.40.10">
    <property type="entry name" value="Immunoglobulins"/>
    <property type="match status" value="12"/>
</dbReference>
<evidence type="ECO:0000259" key="13">
    <source>
        <dbReference type="PROSITE" id="PS50055"/>
    </source>
</evidence>
<dbReference type="InterPro" id="IPR013783">
    <property type="entry name" value="Ig-like_fold"/>
</dbReference>
<dbReference type="PANTHER" id="PTHR46957">
    <property type="entry name" value="CYTOKINE RECEPTOR"/>
    <property type="match status" value="1"/>
</dbReference>
<dbReference type="InterPro" id="IPR016130">
    <property type="entry name" value="Tyr_Pase_AS"/>
</dbReference>
<dbReference type="PRINTS" id="PR00700">
    <property type="entry name" value="PRTYPHPHTASE"/>
</dbReference>
<feature type="domain" description="Ig-like" evidence="15">
    <location>
        <begin position="112"/>
        <end position="194"/>
    </location>
</feature>
<dbReference type="SUPFAM" id="SSF49265">
    <property type="entry name" value="Fibronectin type III"/>
    <property type="match status" value="2"/>
</dbReference>
<dbReference type="GO" id="GO:0004725">
    <property type="term" value="F:protein tyrosine phosphatase activity"/>
    <property type="evidence" value="ECO:0007669"/>
    <property type="project" value="UniProtKB-EC"/>
</dbReference>
<dbReference type="InterPro" id="IPR036116">
    <property type="entry name" value="FN3_sf"/>
</dbReference>
<proteinExistence type="predicted"/>
<dbReference type="InterPro" id="IPR003961">
    <property type="entry name" value="FN3_dom"/>
</dbReference>
<dbReference type="GeneID" id="136802366"/>
<evidence type="ECO:0000259" key="14">
    <source>
        <dbReference type="PROSITE" id="PS50056"/>
    </source>
</evidence>
<keyword evidence="18" id="KW-1185">Reference proteome</keyword>
<protein>
    <recommendedName>
        <fullName evidence="2">protein-tyrosine-phosphatase</fullName>
        <ecNumber evidence="2">3.1.3.48</ecNumber>
    </recommendedName>
</protein>
<dbReference type="SUPFAM" id="SSF52799">
    <property type="entry name" value="(Phosphotyrosine protein) phosphatases II"/>
    <property type="match status" value="2"/>
</dbReference>
<keyword evidence="3 11" id="KW-0812">Transmembrane</keyword>
<dbReference type="SUPFAM" id="SSF48726">
    <property type="entry name" value="Immunoglobulin"/>
    <property type="match status" value="8"/>
</dbReference>
<comment type="catalytic activity">
    <reaction evidence="10">
        <text>O-phospho-L-tyrosyl-[protein] + H2O = L-tyrosyl-[protein] + phosphate</text>
        <dbReference type="Rhea" id="RHEA:10684"/>
        <dbReference type="Rhea" id="RHEA-COMP:10136"/>
        <dbReference type="Rhea" id="RHEA-COMP:20101"/>
        <dbReference type="ChEBI" id="CHEBI:15377"/>
        <dbReference type="ChEBI" id="CHEBI:43474"/>
        <dbReference type="ChEBI" id="CHEBI:46858"/>
        <dbReference type="ChEBI" id="CHEBI:61978"/>
        <dbReference type="EC" id="3.1.3.48"/>
    </reaction>
</comment>
<dbReference type="PROSITE" id="PS50853">
    <property type="entry name" value="FN3"/>
    <property type="match status" value="3"/>
</dbReference>
<dbReference type="Pfam" id="PF13927">
    <property type="entry name" value="Ig_3"/>
    <property type="match status" value="2"/>
</dbReference>
<feature type="domain" description="Ig-like" evidence="15">
    <location>
        <begin position="641"/>
        <end position="717"/>
    </location>
</feature>
<keyword evidence="8 11" id="KW-0472">Membrane</keyword>
<dbReference type="CDD" id="cd00096">
    <property type="entry name" value="Ig"/>
    <property type="match status" value="1"/>
</dbReference>
<dbReference type="Pfam" id="PF00041">
    <property type="entry name" value="fn3"/>
    <property type="match status" value="3"/>
</dbReference>
<feature type="domain" description="Tyrosine specific protein phosphatases" evidence="14">
    <location>
        <begin position="1603"/>
        <end position="1675"/>
    </location>
</feature>
<dbReference type="Proteomes" id="UP000594262">
    <property type="component" value="Unplaced"/>
</dbReference>
<evidence type="ECO:0000256" key="11">
    <source>
        <dbReference type="SAM" id="Phobius"/>
    </source>
</evidence>
<dbReference type="SMART" id="SM00194">
    <property type="entry name" value="PTPc"/>
    <property type="match status" value="2"/>
</dbReference>
<feature type="domain" description="Tyrosine specific protein phosphatases" evidence="14">
    <location>
        <begin position="1893"/>
        <end position="1965"/>
    </location>
</feature>
<feature type="domain" description="Fibronectin type-III" evidence="16">
    <location>
        <begin position="909"/>
        <end position="1002"/>
    </location>
</feature>
<feature type="domain" description="Ig-like" evidence="15">
    <location>
        <begin position="547"/>
        <end position="634"/>
    </location>
</feature>
<dbReference type="PROSITE" id="PS50056">
    <property type="entry name" value="TYR_PHOSPHATASE_2"/>
    <property type="match status" value="2"/>
</dbReference>
<dbReference type="FunFam" id="3.90.190.10:FF:000102">
    <property type="entry name" value="Receptor-type tyrosine-protein phosphatase"/>
    <property type="match status" value="1"/>
</dbReference>
<sequence length="1985" mass="220910">MKFCSLVLLTSLIINVSGNSVDLSFLPAQPIVGQRLEVKCALDNPDPSIAFFGYRFTKAGTTQSQYDLQNFPNPKVIEKFSQDNIGTYSCEARNENGNTPFFMRTPISVPLPALTVTLTTDAPEPLIGNNITLTCNAVNTSNSENNTWSLYRNDSLLITQSNNTFQVTINEFSNEYFCSAKSDWTLDANSTKIQIKARAFSGIRILVNEPYPVHNSSFTLTCTIDKLINTEVSYWTFQLNENTVQNSTLSTLTVDKASDNNTGNYTCTVVSDMADIVTSEKLSVLTRDAAKVSITKASVIINNYQLAWVNNATEVQLTCNSPLASPQYSWSKDGISLDHNTSLYAANLVVPDGAGKYTCSDGQPASNAIQIHMLTLTRVDLTISPSNPFEGDTIIFNCSVPETDSDITSWTFRKGDTVLQTGSKHQFNLTSSATLADNEIYTCEATHNSSASMNSTGQTLSVQEIFAKPTISFGYKSAFKTGDKVVISCSTIVRKENTEALYSIRNKNDEEISATNNITIDPIKTENQGKHSCRVTANGITKDSGVKTLFVNLGLSIPTSATVNEGSALSINCTLGGGESGASFTWTENESLIPGQTSQMLRIENVNRTMHQSEYQCNAVLGAFNAASNTANLTVNYLDKPTIAGNTKVNEHDVLSLQCVSTGRPTITTYKWFLNGTEIVDATNQRYEKAGFERSMSGDYSCEVSNGELNQKSDNVAVMALYLGTPTITVNPTDGIPVKENNNLTLTCNIASATSLNRSSLNYNWTKGGESLSTNQVLELVNIKKQDAGNYTCTVTSDATSLSAMANVNVIVHFAPHGISISEEGRQVLLKGSLFNARCSVDSLGLPIGELKWFKKKTSIVKTEESRDLYLSFVGDGVQRGDSNTYHCEATNSIGTVKSNNLTIVVTEVPDAPTKIYHIAASNHITLYWTAPFDGNSDIIRYEVTYKDETTDGGPLILNVTTVQAKIDNLQPNRNYNITIIAVNGIGKGVASNVVTIFTEESAPTEPRSLTAKHNQTGRQLIFSWQEPLPTNGDIIKYSACRLLVVKDKVDVSGQTKHCEDTDGKTTTKTFTGLEQFSKYKLFVKAHNSVGMSEEVSINATTYEGVPTEVRNFQLNTSTTTSLTVQWDEPTNIFGVLTGYMVRYGLANSGSFSLVPACRMTRLRQCKIDGLLAYTDYDVQIEVKNDVHNNVTTLKFKTKTGDPPPFSGNLPAPNKDDVTTNSFTVKLIEFDETNGPVKRYIIVAKKLKSSVTPTVDPYTYTEDDINNGNDGLFVVKIITDRALFGTTVTIKSTSTTSKRRRRDITEKSFTLEADTYYTTFIRGETEDGNHRTTTWYTPIRLAADGLGAGAIAGIVVAIVLIVFLIIVLWYCLYYRRNHAKKEGHIVQMSNMANKKSVKIPTVDPHQPIATNRFEDHVNQLKAHSNYGFSQEYSMINRELEYSYNYSRLQDNNIKNRYHNVPAYDDTRVTLNVMDGESHTDYINANYIDGYERNREYIATQGPLPETIFDFWRMAWESDSTAIVMLTRIEEKGRIKCAHYWPDNGSMALKDILITMTDSQEFPDHVVRTFHITRTGQSVERIVKQFHFVAWPDFGVPADPAAILGFIRKVNNWRLVSPGGPAIIHCSAGVGRTGTYITIDSQIRSMKSKSELQIYKNVSLLRQQRCLMVQTEDQYVFIHMALLDYMESGETEVDANGLRDYIRKHMQTEHKTGMTGLMDEFIRLAKTDKKDRFSEANKMVNQAKNRFKNVYPYDDTRVKLSQRPGVEGSDYINANYIDSYGCKDSFIATQAPLESTIGDFWRMIWEQNCGTIVMLSKEFEGQQSKVHPYWPQKGSPKIEHFIVETTNGPTTYGDYIVREMKLTNTEAGSSRMVKQFQYTTWPDSGSPESGVGIIDLIGQVQKWNSSHHNGIITVHCSAGVGRTGVFIALTNLIERVKTEGVVDVYQTVKKMRQQRTAMVQTRDQYEFCYRALQEYLESFDVYANFH</sequence>
<comment type="subcellular location">
    <subcellularLocation>
        <location evidence="1">Membrane</location>
        <topology evidence="1">Single-pass type I membrane protein</topology>
    </subcellularLocation>
</comment>
<evidence type="ECO:0000256" key="2">
    <source>
        <dbReference type="ARBA" id="ARBA00013064"/>
    </source>
</evidence>
<feature type="domain" description="Ig-like" evidence="15">
    <location>
        <begin position="364"/>
        <end position="461"/>
    </location>
</feature>
<dbReference type="PROSITE" id="PS50835">
    <property type="entry name" value="IG_LIKE"/>
    <property type="match status" value="8"/>
</dbReference>
<keyword evidence="5" id="KW-0378">Hydrolase</keyword>
<evidence type="ECO:0000256" key="1">
    <source>
        <dbReference type="ARBA" id="ARBA00004479"/>
    </source>
</evidence>
<feature type="signal peptide" evidence="12">
    <location>
        <begin position="1"/>
        <end position="18"/>
    </location>
</feature>
<feature type="domain" description="Ig-like" evidence="15">
    <location>
        <begin position="315"/>
        <end position="359"/>
    </location>
</feature>
<feature type="domain" description="Ig-like" evidence="15">
    <location>
        <begin position="215"/>
        <end position="283"/>
    </location>
</feature>
<dbReference type="PROSITE" id="PS00383">
    <property type="entry name" value="TYR_PHOSPHATASE_1"/>
    <property type="match status" value="2"/>
</dbReference>
<feature type="domain" description="Fibronectin type-III" evidence="16">
    <location>
        <begin position="1109"/>
        <end position="1203"/>
    </location>
</feature>
<evidence type="ECO:0000256" key="5">
    <source>
        <dbReference type="ARBA" id="ARBA00022801"/>
    </source>
</evidence>
<dbReference type="InterPro" id="IPR003595">
    <property type="entry name" value="Tyr_Pase_cat"/>
</dbReference>
<evidence type="ECO:0000256" key="3">
    <source>
        <dbReference type="ARBA" id="ARBA00022692"/>
    </source>
</evidence>
<feature type="domain" description="Ig-like" evidence="15">
    <location>
        <begin position="816"/>
        <end position="903"/>
    </location>
</feature>
<keyword evidence="7 11" id="KW-1133">Transmembrane helix</keyword>
<evidence type="ECO:0000313" key="18">
    <source>
        <dbReference type="Proteomes" id="UP000594262"/>
    </source>
</evidence>
<dbReference type="RefSeq" id="XP_066915196.1">
    <property type="nucleotide sequence ID" value="XM_067059095.1"/>
</dbReference>
<dbReference type="InterPro" id="IPR036179">
    <property type="entry name" value="Ig-like_dom_sf"/>
</dbReference>
<evidence type="ECO:0000259" key="16">
    <source>
        <dbReference type="PROSITE" id="PS50853"/>
    </source>
</evidence>
<evidence type="ECO:0000256" key="4">
    <source>
        <dbReference type="ARBA" id="ARBA00022729"/>
    </source>
</evidence>
<dbReference type="Gene3D" id="3.90.190.10">
    <property type="entry name" value="Protein tyrosine phosphatase superfamily"/>
    <property type="match status" value="2"/>
</dbReference>
<evidence type="ECO:0000256" key="7">
    <source>
        <dbReference type="ARBA" id="ARBA00022989"/>
    </source>
</evidence>
<dbReference type="PANTHER" id="PTHR46957:SF3">
    <property type="entry name" value="CYTOKINE RECEPTOR"/>
    <property type="match status" value="1"/>
</dbReference>
<keyword evidence="4 12" id="KW-0732">Signal</keyword>
<dbReference type="Pfam" id="PF08204">
    <property type="entry name" value="V-set_CD47"/>
    <property type="match status" value="1"/>
</dbReference>
<dbReference type="EnsemblMetazoa" id="CLYHEMT004620.1">
    <property type="protein sequence ID" value="CLYHEMP004620.1"/>
    <property type="gene ID" value="CLYHEMG004620"/>
</dbReference>
<dbReference type="Pfam" id="PF00102">
    <property type="entry name" value="Y_phosphatase"/>
    <property type="match status" value="2"/>
</dbReference>
<evidence type="ECO:0000256" key="10">
    <source>
        <dbReference type="ARBA" id="ARBA00051722"/>
    </source>
</evidence>
<dbReference type="Pfam" id="PF13895">
    <property type="entry name" value="Ig_2"/>
    <property type="match status" value="1"/>
</dbReference>
<dbReference type="GO" id="GO:0016020">
    <property type="term" value="C:membrane"/>
    <property type="evidence" value="ECO:0007669"/>
    <property type="project" value="UniProtKB-SubCell"/>
</dbReference>
<evidence type="ECO:0000313" key="17">
    <source>
        <dbReference type="EnsemblMetazoa" id="CLYHEMP004620.1"/>
    </source>
</evidence>
<reference evidence="17" key="1">
    <citation type="submission" date="2021-01" db="UniProtKB">
        <authorList>
            <consortium name="EnsemblMetazoa"/>
        </authorList>
    </citation>
    <scope>IDENTIFICATION</scope>
</reference>
<keyword evidence="9" id="KW-0325">Glycoprotein</keyword>
<feature type="transmembrane region" description="Helical" evidence="11">
    <location>
        <begin position="1346"/>
        <end position="1372"/>
    </location>
</feature>